<evidence type="ECO:0000313" key="2">
    <source>
        <dbReference type="Proteomes" id="UP000005522"/>
    </source>
</evidence>
<accession>A0A059ZV81</accession>
<gene>
    <name evidence="1" type="ORF">Acaty_c1670</name>
</gene>
<dbReference type="KEGG" id="acz:Acaty_c1670"/>
<evidence type="ECO:0000313" key="1">
    <source>
        <dbReference type="EMBL" id="AIA55530.1"/>
    </source>
</evidence>
<reference evidence="1 2" key="1">
    <citation type="journal article" date="2009" name="J. Bacteriol.">
        <title>Draft genome sequence of the extremely acidophilic bacterium Acidithiobacillus caldus ATCC 51756 reveals metabolic versatility in the genus Acidithiobacillus.</title>
        <authorList>
            <person name="Valdes J."/>
            <person name="Quatrini R."/>
            <person name="Hallberg K."/>
            <person name="Dopson M."/>
            <person name="Valenzuela P.D."/>
            <person name="Holmes D.S."/>
        </authorList>
    </citation>
    <scope>NUCLEOTIDE SEQUENCE [LARGE SCALE GENOMIC DNA]</scope>
    <source>
        <strain evidence="2">ATCC 51756 / DSM 8584 / KU</strain>
    </source>
</reference>
<sequence length="74" mass="8315">MKKAATRESNDRNEQLNNRIFPQGFKALHHLLHASKHLHDLADLPLDGRKAAGLLLARIASDLERLGGVEWPQI</sequence>
<organism evidence="1 2">
    <name type="scientific">Acidithiobacillus caldus (strain ATCC 51756 / DSM 8584 / KU)</name>
    <dbReference type="NCBI Taxonomy" id="637389"/>
    <lineage>
        <taxon>Bacteria</taxon>
        <taxon>Pseudomonadati</taxon>
        <taxon>Pseudomonadota</taxon>
        <taxon>Acidithiobacillia</taxon>
        <taxon>Acidithiobacillales</taxon>
        <taxon>Acidithiobacillaceae</taxon>
        <taxon>Acidithiobacillus</taxon>
    </lineage>
</organism>
<dbReference type="Proteomes" id="UP000005522">
    <property type="component" value="Chromosome"/>
</dbReference>
<name>A0A059ZV81_ACICK</name>
<dbReference type="RefSeq" id="WP_004872669.1">
    <property type="nucleotide sequence ID" value="NZ_CP005986.1"/>
</dbReference>
<dbReference type="EMBL" id="CP005986">
    <property type="protein sequence ID" value="AIA55530.1"/>
    <property type="molecule type" value="Genomic_DNA"/>
</dbReference>
<protein>
    <submittedName>
        <fullName evidence="1">Uncharacterized protein</fullName>
    </submittedName>
</protein>
<dbReference type="HOGENOM" id="CLU_2679228_0_0_6"/>
<dbReference type="AlphaFoldDB" id="A0A059ZV81"/>
<proteinExistence type="predicted"/>